<keyword evidence="3" id="KW-1185">Reference proteome</keyword>
<sequence length="438" mass="50017">MVPEVVTQGDDHPVEDVCRYAGENWHSEAPNWNEGALPQREWAEEESCGPASYGWDVETTKEAQKNVLRQNGLSCVTHADIEYQTWELKQDISLCAPLDLCLMPQELKGKMQQGKENEWVLRGHELISPPLTAPNSLKFKTFSTSPGMLEIASYLNIVKGTPSDPWGAMVNESCGLHVHVARSRPKGEKDSEMIPLPVLQHVALIIVRYEDLMTCLHPVSRRNNVMLGSNLMGVRRCPHSCQRLGGINLDTAQKKIFAKNMTPKRLAYLMDTAYNNWPGRRSNDLRYKNVNFQRLSMNVAKTIEFRQYEGTLDIDHIAHWVHFIVSVVRAAERMATTDDPVLSLQTPTTAASQGQPKVTFPRQQGDKYKTRCAKVTDELENLYDLLDFEEETRIWWRKRFCELNPDGVTSVTEEQCPACRQEAQEKEVNSRYEPGEWR</sequence>
<organism evidence="2 3">
    <name type="scientific">Exophiala viscosa</name>
    <dbReference type="NCBI Taxonomy" id="2486360"/>
    <lineage>
        <taxon>Eukaryota</taxon>
        <taxon>Fungi</taxon>
        <taxon>Dikarya</taxon>
        <taxon>Ascomycota</taxon>
        <taxon>Pezizomycotina</taxon>
        <taxon>Eurotiomycetes</taxon>
        <taxon>Chaetothyriomycetidae</taxon>
        <taxon>Chaetothyriales</taxon>
        <taxon>Herpotrichiellaceae</taxon>
        <taxon>Exophiala</taxon>
    </lineage>
</organism>
<dbReference type="Proteomes" id="UP001203852">
    <property type="component" value="Unassembled WGS sequence"/>
</dbReference>
<dbReference type="EMBL" id="MU404359">
    <property type="protein sequence ID" value="KAI1609993.1"/>
    <property type="molecule type" value="Genomic_DNA"/>
</dbReference>
<gene>
    <name evidence="2" type="ORF">EDD36DRAFT_61807</name>
</gene>
<proteinExistence type="predicted"/>
<feature type="region of interest" description="Disordered" evidence="1">
    <location>
        <begin position="419"/>
        <end position="438"/>
    </location>
</feature>
<protein>
    <recommendedName>
        <fullName evidence="4">Amidoligase enzyme</fullName>
    </recommendedName>
</protein>
<reference evidence="2" key="1">
    <citation type="journal article" date="2022" name="bioRxiv">
        <title>Deciphering the potential niche of two novel black yeast fungi from a biological soil crust based on their genomes, phenotypes, and melanin regulation.</title>
        <authorList>
            <consortium name="DOE Joint Genome Institute"/>
            <person name="Carr E.C."/>
            <person name="Barton Q."/>
            <person name="Grambo S."/>
            <person name="Sullivan M."/>
            <person name="Renfro C.M."/>
            <person name="Kuo A."/>
            <person name="Pangilinan J."/>
            <person name="Lipzen A."/>
            <person name="Keymanesh K."/>
            <person name="Savage E."/>
            <person name="Barry K."/>
            <person name="Grigoriev I.V."/>
            <person name="Riekhof W.R."/>
            <person name="Harris S.S."/>
        </authorList>
    </citation>
    <scope>NUCLEOTIDE SEQUENCE</scope>
    <source>
        <strain evidence="2">JF 03-4F</strain>
    </source>
</reference>
<accession>A0AAN6DR83</accession>
<evidence type="ECO:0000256" key="1">
    <source>
        <dbReference type="SAM" id="MobiDB-lite"/>
    </source>
</evidence>
<feature type="compositionally biased region" description="Basic and acidic residues" evidence="1">
    <location>
        <begin position="422"/>
        <end position="438"/>
    </location>
</feature>
<dbReference type="PANTHER" id="PTHR36847">
    <property type="entry name" value="AMIDOLIGASE ENZYME"/>
    <property type="match status" value="1"/>
</dbReference>
<name>A0AAN6DR83_9EURO</name>
<dbReference type="PANTHER" id="PTHR36847:SF1">
    <property type="entry name" value="AMIDOLIGASE ENZYME"/>
    <property type="match status" value="1"/>
</dbReference>
<evidence type="ECO:0000313" key="2">
    <source>
        <dbReference type="EMBL" id="KAI1609993.1"/>
    </source>
</evidence>
<evidence type="ECO:0000313" key="3">
    <source>
        <dbReference type="Proteomes" id="UP001203852"/>
    </source>
</evidence>
<dbReference type="AlphaFoldDB" id="A0AAN6DR83"/>
<evidence type="ECO:0008006" key="4">
    <source>
        <dbReference type="Google" id="ProtNLM"/>
    </source>
</evidence>
<comment type="caution">
    <text evidence="2">The sequence shown here is derived from an EMBL/GenBank/DDBJ whole genome shotgun (WGS) entry which is preliminary data.</text>
</comment>